<evidence type="ECO:0000313" key="5">
    <source>
        <dbReference type="Proteomes" id="UP000184330"/>
    </source>
</evidence>
<keyword evidence="2 3" id="KW-0067">ATP-binding</keyword>
<keyword evidence="1 3" id="KW-0547">Nucleotide-binding</keyword>
<protein>
    <recommendedName>
        <fullName evidence="6">Hsp70 protein</fullName>
    </recommendedName>
</protein>
<dbReference type="EMBL" id="FJOG01000012">
    <property type="protein sequence ID" value="CZR58762.1"/>
    <property type="molecule type" value="Genomic_DNA"/>
</dbReference>
<dbReference type="OrthoDB" id="434160at2759"/>
<dbReference type="Gene3D" id="3.90.640.10">
    <property type="entry name" value="Actin, Chain A, domain 4"/>
    <property type="match status" value="1"/>
</dbReference>
<dbReference type="AlphaFoldDB" id="A0A1L7X170"/>
<evidence type="ECO:0000256" key="1">
    <source>
        <dbReference type="ARBA" id="ARBA00022741"/>
    </source>
</evidence>
<accession>A0A1L7X170</accession>
<dbReference type="PANTHER" id="PTHR19375">
    <property type="entry name" value="HEAT SHOCK PROTEIN 70KDA"/>
    <property type="match status" value="1"/>
</dbReference>
<dbReference type="STRING" id="576137.A0A1L7X170"/>
<dbReference type="Gene3D" id="3.30.420.40">
    <property type="match status" value="3"/>
</dbReference>
<dbReference type="Pfam" id="PF00012">
    <property type="entry name" value="HSP70"/>
    <property type="match status" value="2"/>
</dbReference>
<evidence type="ECO:0000256" key="2">
    <source>
        <dbReference type="ARBA" id="ARBA00022840"/>
    </source>
</evidence>
<reference evidence="4 5" key="1">
    <citation type="submission" date="2016-03" db="EMBL/GenBank/DDBJ databases">
        <authorList>
            <person name="Ploux O."/>
        </authorList>
    </citation>
    <scope>NUCLEOTIDE SEQUENCE [LARGE SCALE GENOMIC DNA]</scope>
    <source>
        <strain evidence="4 5">UAMH 11012</strain>
    </source>
</reference>
<dbReference type="GO" id="GO:0005524">
    <property type="term" value="F:ATP binding"/>
    <property type="evidence" value="ECO:0007669"/>
    <property type="project" value="UniProtKB-KW"/>
</dbReference>
<dbReference type="SUPFAM" id="SSF100920">
    <property type="entry name" value="Heat shock protein 70kD (HSP70), peptide-binding domain"/>
    <property type="match status" value="1"/>
</dbReference>
<dbReference type="InterPro" id="IPR029047">
    <property type="entry name" value="HSP70_peptide-bd_sf"/>
</dbReference>
<dbReference type="Gene3D" id="2.60.34.10">
    <property type="entry name" value="Substrate Binding Domain Of DNAk, Chain A, domain 1"/>
    <property type="match status" value="1"/>
</dbReference>
<proteinExistence type="inferred from homology"/>
<dbReference type="InterPro" id="IPR043129">
    <property type="entry name" value="ATPase_NBD"/>
</dbReference>
<sequence>MANSDGHVIGIDLGTYTISTCVFDTENRTVVVIPDSGHNTTPAQVAFTDRLCLVGRAAGLVALVDPRNTITLAAHFLGRGPNDEGIRDIMTNLSFDVLFNGDQAFFKVRYRNQDICVTPQEVLSILLDHIKKNAEKEAACKVIGAVIVVPSSYDRLQRDLVKLAASVAGLRTVRIITGTIACAISTNVTLVESGKHDLKVVKTAECPTGGEHFTGALFSYLLQPPISDVVLSESSKVPARLRRSRFWQQCENAKCRLSITEGPAYIDMELGSTRPPLRMMRKDVDLIYARQDLKLFTKILEPIKQVLSQSGIDKSDIHEIALTGGTFKLLRVHAALSHFLNSMPWTSTESDTLAARGAAIYAGSLPSARGGTIGNFSDILGHSLGFEDHNGKLAIMLPRHASLPIKHGKTVVLPTTKDWQAFLKIRIYEGEDTVAAKNRYLGTLRFPIRARLEHKVTVKLAFHVASSDGLMIMASEPGMEPSHIMTTFLGDLDPQVEFVNMTMKLEQFRKDARLELALSNLNSKHGAH</sequence>
<dbReference type="GO" id="GO:0140662">
    <property type="term" value="F:ATP-dependent protein folding chaperone"/>
    <property type="evidence" value="ECO:0007669"/>
    <property type="project" value="InterPro"/>
</dbReference>
<evidence type="ECO:0000256" key="3">
    <source>
        <dbReference type="RuleBase" id="RU003322"/>
    </source>
</evidence>
<name>A0A1L7X170_9HELO</name>
<evidence type="ECO:0008006" key="6">
    <source>
        <dbReference type="Google" id="ProtNLM"/>
    </source>
</evidence>
<gene>
    <name evidence="4" type="ORF">PAC_08654</name>
</gene>
<organism evidence="4 5">
    <name type="scientific">Phialocephala subalpina</name>
    <dbReference type="NCBI Taxonomy" id="576137"/>
    <lineage>
        <taxon>Eukaryota</taxon>
        <taxon>Fungi</taxon>
        <taxon>Dikarya</taxon>
        <taxon>Ascomycota</taxon>
        <taxon>Pezizomycotina</taxon>
        <taxon>Leotiomycetes</taxon>
        <taxon>Helotiales</taxon>
        <taxon>Mollisiaceae</taxon>
        <taxon>Phialocephala</taxon>
        <taxon>Phialocephala fortinii species complex</taxon>
    </lineage>
</organism>
<dbReference type="InterPro" id="IPR013126">
    <property type="entry name" value="Hsp_70_fam"/>
</dbReference>
<dbReference type="PRINTS" id="PR00301">
    <property type="entry name" value="HEATSHOCK70"/>
</dbReference>
<dbReference type="Proteomes" id="UP000184330">
    <property type="component" value="Unassembled WGS sequence"/>
</dbReference>
<keyword evidence="5" id="KW-1185">Reference proteome</keyword>
<dbReference type="SUPFAM" id="SSF53067">
    <property type="entry name" value="Actin-like ATPase domain"/>
    <property type="match status" value="2"/>
</dbReference>
<evidence type="ECO:0000313" key="4">
    <source>
        <dbReference type="EMBL" id="CZR58762.1"/>
    </source>
</evidence>
<comment type="similarity">
    <text evidence="3">Belongs to the heat shock protein 70 family.</text>
</comment>